<keyword evidence="2" id="KW-0235">DNA replication</keyword>
<comment type="similarity">
    <text evidence="1">Belongs to the Gram-positive plasmids replication protein type 1 family.</text>
</comment>
<dbReference type="Pfam" id="PF01446">
    <property type="entry name" value="Rep_1"/>
    <property type="match status" value="1"/>
</dbReference>
<evidence type="ECO:0000256" key="2">
    <source>
        <dbReference type="ARBA" id="ARBA00022705"/>
    </source>
</evidence>
<organism evidence="3">
    <name type="scientific">Johanseniella sp. A1345</name>
    <dbReference type="NCBI Taxonomy" id="380087"/>
    <lineage>
        <taxon>Bacteria</taxon>
        <taxon>Bacillati</taxon>
        <taxon>Cyanobacteriota</taxon>
        <taxon>Cyanophyceae</taxon>
        <taxon>Nostocales</taxon>
        <taxon>Nostocaceae</taxon>
        <taxon>Johanseniella</taxon>
    </lineage>
</organism>
<proteinExistence type="inferred from homology"/>
<dbReference type="EMBL" id="EF452232">
    <property type="protein sequence ID" value="ABO47826.1"/>
    <property type="molecule type" value="Genomic_DNA"/>
</dbReference>
<geneLocation type="plasmid" evidence="3">
    <name>pCYLM02</name>
</geneLocation>
<name>A4L7C4_9NOST</name>
<dbReference type="GO" id="GO:0003677">
    <property type="term" value="F:DNA binding"/>
    <property type="evidence" value="ECO:0007669"/>
    <property type="project" value="InterPro"/>
</dbReference>
<sequence>MSEISISDAAINSDASSLSNLSPSDKPWDKHRANADKVSAFYAGSEFQSYSDRINDCSELLDFRLVPDDEDGLFRLKLNAARFCRVRHCPVCQWRRSLMWKAKAYKVLPKIVAEYPTYRWLFLTLTLRNCSIEELRDTLTWMHESFKRLTKLRDFPAVGWIKSTEVTRGQNGSAHPHFHCLLMVQPGYFGKNYIKQSEWVEMWRKCLRVDYSPVLDVQAIKKGQQPSSLVPELLKYCTKESDLVCDRRWFLELTRQMYKSRTISTGGLLKDYLSELEQEPEDLIGKDDEGQEFIDEGHLYFGWKRKQKKYKLVD</sequence>
<dbReference type="InterPro" id="IPR000989">
    <property type="entry name" value="Rep"/>
</dbReference>
<reference evidence="3" key="1">
    <citation type="submission" date="2007-02" db="EMBL/GenBank/DDBJ databases">
        <title>Isolation, cloning, sequencing and sequence analysis of Cylindrospermum sp. A1345 plasmid pCYLM02.</title>
        <authorList>
            <person name="Ganesan V."/>
            <person name="Anand N."/>
        </authorList>
    </citation>
    <scope>NUCLEOTIDE SEQUENCE</scope>
    <source>
        <strain evidence="3">A1345</strain>
        <plasmid evidence="3">pCYLM02</plasmid>
    </source>
</reference>
<dbReference type="GO" id="GO:0006260">
    <property type="term" value="P:DNA replication"/>
    <property type="evidence" value="ECO:0007669"/>
    <property type="project" value="UniProtKB-KW"/>
</dbReference>
<evidence type="ECO:0000256" key="1">
    <source>
        <dbReference type="ARBA" id="ARBA00008909"/>
    </source>
</evidence>
<accession>A4L7C4</accession>
<protein>
    <submittedName>
        <fullName evidence="3">Rep_1 protein</fullName>
    </submittedName>
</protein>
<dbReference type="AlphaFoldDB" id="A4L7C4"/>
<evidence type="ECO:0000313" key="3">
    <source>
        <dbReference type="EMBL" id="ABO47826.1"/>
    </source>
</evidence>
<keyword evidence="3" id="KW-0614">Plasmid</keyword>